<dbReference type="HOGENOM" id="CLU_940052_0_0_1"/>
<dbReference type="Proteomes" id="UP000054337">
    <property type="component" value="Unassembled WGS sequence"/>
</dbReference>
<dbReference type="RefSeq" id="XP_014559660.1">
    <property type="nucleotide sequence ID" value="XM_014704174.1"/>
</dbReference>
<dbReference type="OrthoDB" id="3658387at2759"/>
<accession>W7EW19</accession>
<proteinExistence type="predicted"/>
<protein>
    <submittedName>
        <fullName evidence="1">Uncharacterized protein</fullName>
    </submittedName>
</protein>
<keyword evidence="2" id="KW-1185">Reference proteome</keyword>
<dbReference type="AlphaFoldDB" id="W7EW19"/>
<evidence type="ECO:0000313" key="1">
    <source>
        <dbReference type="EMBL" id="EUN30060.1"/>
    </source>
</evidence>
<dbReference type="GeneID" id="26255634"/>
<name>W7EW19_BIPV3</name>
<organism evidence="1 2">
    <name type="scientific">Bipolaris victoriae (strain FI3)</name>
    <name type="common">Victoria blight of oats agent</name>
    <name type="synonym">Cochliobolus victoriae</name>
    <dbReference type="NCBI Taxonomy" id="930091"/>
    <lineage>
        <taxon>Eukaryota</taxon>
        <taxon>Fungi</taxon>
        <taxon>Dikarya</taxon>
        <taxon>Ascomycota</taxon>
        <taxon>Pezizomycotina</taxon>
        <taxon>Dothideomycetes</taxon>
        <taxon>Pleosporomycetidae</taxon>
        <taxon>Pleosporales</taxon>
        <taxon>Pleosporineae</taxon>
        <taxon>Pleosporaceae</taxon>
        <taxon>Bipolaris</taxon>
    </lineage>
</organism>
<gene>
    <name evidence="1" type="ORF">COCVIDRAFT_35180</name>
</gene>
<dbReference type="EMBL" id="KI968708">
    <property type="protein sequence ID" value="EUN30060.1"/>
    <property type="molecule type" value="Genomic_DNA"/>
</dbReference>
<sequence>MRLETTTIHHGPEDIAMYPLISSSPIPEQLDCEVTAGGSLLPEADFDKIVSSDIDLFAMIDARPSSTILIICEVEREKWAAILQEYIDNGPNPTGCVFLLNETQSSVVRGNMLTNTTFQWKPEYRHNLPGAVLESYFRSQVNTVVCIGMLELTTDINMASWLRGWKCVLQPGGSLVVELSWDCQDRTWRDAAKRYAVMASPLGFCLQTVNGCDVFMGGLLQDRASQDERYRIASTYRRQASRLVARGRHAQLVHASEDKARNFAKKGGLHGGEFITNGDKLYSRFVQCEPRAWSDF</sequence>
<evidence type="ECO:0000313" key="2">
    <source>
        <dbReference type="Proteomes" id="UP000054337"/>
    </source>
</evidence>
<reference evidence="1 2" key="1">
    <citation type="journal article" date="2013" name="PLoS Genet.">
        <title>Comparative genome structure, secondary metabolite, and effector coding capacity across Cochliobolus pathogens.</title>
        <authorList>
            <person name="Condon B.J."/>
            <person name="Leng Y."/>
            <person name="Wu D."/>
            <person name="Bushley K.E."/>
            <person name="Ohm R.A."/>
            <person name="Otillar R."/>
            <person name="Martin J."/>
            <person name="Schackwitz W."/>
            <person name="Grimwood J."/>
            <person name="MohdZainudin N."/>
            <person name="Xue C."/>
            <person name="Wang R."/>
            <person name="Manning V.A."/>
            <person name="Dhillon B."/>
            <person name="Tu Z.J."/>
            <person name="Steffenson B.J."/>
            <person name="Salamov A."/>
            <person name="Sun H."/>
            <person name="Lowry S."/>
            <person name="LaButti K."/>
            <person name="Han J."/>
            <person name="Copeland A."/>
            <person name="Lindquist E."/>
            <person name="Barry K."/>
            <person name="Schmutz J."/>
            <person name="Baker S.E."/>
            <person name="Ciuffetti L.M."/>
            <person name="Grigoriev I.V."/>
            <person name="Zhong S."/>
            <person name="Turgeon B.G."/>
        </authorList>
    </citation>
    <scope>NUCLEOTIDE SEQUENCE [LARGE SCALE GENOMIC DNA]</scope>
    <source>
        <strain evidence="1 2">FI3</strain>
    </source>
</reference>